<dbReference type="InterPro" id="IPR003439">
    <property type="entry name" value="ABC_transporter-like_ATP-bd"/>
</dbReference>
<dbReference type="InterPro" id="IPR013563">
    <property type="entry name" value="Oligopep_ABC_C"/>
</dbReference>
<evidence type="ECO:0000256" key="1">
    <source>
        <dbReference type="ARBA" id="ARBA00004417"/>
    </source>
</evidence>
<evidence type="ECO:0000259" key="9">
    <source>
        <dbReference type="PROSITE" id="PS50893"/>
    </source>
</evidence>
<dbReference type="KEGG" id="paqt:E8L99_03500"/>
<keyword evidence="6 10" id="KW-0067">ATP-binding</keyword>
<dbReference type="PANTHER" id="PTHR43297:SF2">
    <property type="entry name" value="DIPEPTIDE TRANSPORT ATP-BINDING PROTEIN DPPD"/>
    <property type="match status" value="1"/>
</dbReference>
<feature type="region of interest" description="Disordered" evidence="8">
    <location>
        <begin position="1"/>
        <end position="23"/>
    </location>
</feature>
<dbReference type="PANTHER" id="PTHR43297">
    <property type="entry name" value="OLIGOPEPTIDE TRANSPORT ATP-BINDING PROTEIN APPD"/>
    <property type="match status" value="1"/>
</dbReference>
<evidence type="ECO:0000256" key="6">
    <source>
        <dbReference type="ARBA" id="ARBA00022840"/>
    </source>
</evidence>
<keyword evidence="7" id="KW-0472">Membrane</keyword>
<proteinExistence type="inferred from homology"/>
<evidence type="ECO:0000256" key="4">
    <source>
        <dbReference type="ARBA" id="ARBA00022475"/>
    </source>
</evidence>
<dbReference type="Proteomes" id="UP000298588">
    <property type="component" value="Chromosome"/>
</dbReference>
<organism evidence="10 11">
    <name type="scientific">Phreatobacter aquaticus</name>
    <dbReference type="NCBI Taxonomy" id="2570229"/>
    <lineage>
        <taxon>Bacteria</taxon>
        <taxon>Pseudomonadati</taxon>
        <taxon>Pseudomonadota</taxon>
        <taxon>Alphaproteobacteria</taxon>
        <taxon>Hyphomicrobiales</taxon>
        <taxon>Phreatobacteraceae</taxon>
        <taxon>Phreatobacter</taxon>
    </lineage>
</organism>
<evidence type="ECO:0000256" key="8">
    <source>
        <dbReference type="SAM" id="MobiDB-lite"/>
    </source>
</evidence>
<dbReference type="EMBL" id="CP039865">
    <property type="protein sequence ID" value="QCK84909.1"/>
    <property type="molecule type" value="Genomic_DNA"/>
</dbReference>
<evidence type="ECO:0000256" key="2">
    <source>
        <dbReference type="ARBA" id="ARBA00005417"/>
    </source>
</evidence>
<feature type="compositionally biased region" description="Basic residues" evidence="8">
    <location>
        <begin position="12"/>
        <end position="23"/>
    </location>
</feature>
<dbReference type="Pfam" id="PF00005">
    <property type="entry name" value="ABC_tran"/>
    <property type="match status" value="2"/>
</dbReference>
<evidence type="ECO:0000256" key="7">
    <source>
        <dbReference type="ARBA" id="ARBA00023136"/>
    </source>
</evidence>
<comment type="similarity">
    <text evidence="2">Belongs to the ABC transporter superfamily.</text>
</comment>
<dbReference type="AlphaFoldDB" id="A0A4D7QGB7"/>
<dbReference type="CDD" id="cd03257">
    <property type="entry name" value="ABC_NikE_OppD_transporters"/>
    <property type="match status" value="2"/>
</dbReference>
<dbReference type="NCBIfam" id="NF008453">
    <property type="entry name" value="PRK11308.1"/>
    <property type="match status" value="2"/>
</dbReference>
<dbReference type="PROSITE" id="PS00211">
    <property type="entry name" value="ABC_TRANSPORTER_1"/>
    <property type="match status" value="2"/>
</dbReference>
<evidence type="ECO:0000313" key="11">
    <source>
        <dbReference type="Proteomes" id="UP000298588"/>
    </source>
</evidence>
<protein>
    <submittedName>
        <fullName evidence="10">ABC transporter ATP-binding protein</fullName>
    </submittedName>
</protein>
<sequence>MVGGGVPGTGHPLHRSRLQFPRRRRARLARSEGAQAVTAMTSNAMPADTNTAVPALEVRDLKTQFFTDDGVVKAVDGVSFTVAPGEALGIVGESGSGKSVTALSLMRLLEEPSRIVGGEIRFQGKNVLEATDEEMRNLRGDRMAMVFQDPMTSLNPVIKIARQLIETMVVHGRYTPDAAAKRAVSLLGRMGVGAPERALDSYPHQFSGGMRQRVMLALGMSNEPALLIADEPTTALDVTIQAQILDLLRELNRDFGTAIVLISHDLGVIARVCTRTIVMYGGEVVEEGPTEDLLRDPRHPYSWALINAVPRIDETTSGDRRLTTIEGQPPDPLNMPGGCRFAPRCPFRIAKCEEHPELEEVLPGRKARCWVTQGGQKLELNRRATEATAEPSTHRAPATTGEPVLKVRGLVKHFPLPKTGFFQPRRVVHAVDDVDLDVFRGETVGLVGESGCGKSTLARLVTRIHTPDAGTIAFDGTDIAQAKQAEIRPLRRRMQMVFQDPYASLNPRMSVGDILGEPLLFHGLTKTRAETNDRIQELLATVGLNPKSAERYPHEFSGGQRQRISIARALAVKPDFIVADEPISALDVNIQAQIINLMLDLQERLGLTYLFIAHDLAVVRHISDRVVVLYLGKVMEIAPSGAIFDRPLHPYTRYLISAVPIPDAAVERGRSHLALAGELPSAVDPPSGCRFRTRCPLAKPICAAEPPPLLEHAPGQFAACHFAGQLT</sequence>
<comment type="subcellular location">
    <subcellularLocation>
        <location evidence="1">Cell inner membrane</location>
        <topology evidence="1">Peripheral membrane protein</topology>
    </subcellularLocation>
</comment>
<name>A0A4D7QGB7_9HYPH</name>
<keyword evidence="3" id="KW-0813">Transport</keyword>
<feature type="domain" description="ABC transporter" evidence="9">
    <location>
        <begin position="56"/>
        <end position="306"/>
    </location>
</feature>
<dbReference type="GO" id="GO:0005886">
    <property type="term" value="C:plasma membrane"/>
    <property type="evidence" value="ECO:0007669"/>
    <property type="project" value="UniProtKB-SubCell"/>
</dbReference>
<keyword evidence="4" id="KW-1003">Cell membrane</keyword>
<dbReference type="SMART" id="SM00382">
    <property type="entry name" value="AAA"/>
    <property type="match status" value="2"/>
</dbReference>
<evidence type="ECO:0000256" key="5">
    <source>
        <dbReference type="ARBA" id="ARBA00022741"/>
    </source>
</evidence>
<dbReference type="NCBIfam" id="NF007739">
    <property type="entry name" value="PRK10419.1"/>
    <property type="match status" value="2"/>
</dbReference>
<dbReference type="GO" id="GO:0005524">
    <property type="term" value="F:ATP binding"/>
    <property type="evidence" value="ECO:0007669"/>
    <property type="project" value="UniProtKB-KW"/>
</dbReference>
<dbReference type="InterPro" id="IPR017871">
    <property type="entry name" value="ABC_transporter-like_CS"/>
</dbReference>
<dbReference type="FunFam" id="3.40.50.300:FF:000016">
    <property type="entry name" value="Oligopeptide ABC transporter ATP-binding component"/>
    <property type="match status" value="2"/>
</dbReference>
<keyword evidence="5" id="KW-0547">Nucleotide-binding</keyword>
<feature type="domain" description="ABC transporter" evidence="9">
    <location>
        <begin position="405"/>
        <end position="656"/>
    </location>
</feature>
<evidence type="ECO:0000313" key="10">
    <source>
        <dbReference type="EMBL" id="QCK84909.1"/>
    </source>
</evidence>
<dbReference type="Pfam" id="PF08352">
    <property type="entry name" value="oligo_HPY"/>
    <property type="match status" value="2"/>
</dbReference>
<dbReference type="GO" id="GO:0015833">
    <property type="term" value="P:peptide transport"/>
    <property type="evidence" value="ECO:0007669"/>
    <property type="project" value="InterPro"/>
</dbReference>
<evidence type="ECO:0000256" key="3">
    <source>
        <dbReference type="ARBA" id="ARBA00022448"/>
    </source>
</evidence>
<dbReference type="InterPro" id="IPR003593">
    <property type="entry name" value="AAA+_ATPase"/>
</dbReference>
<dbReference type="PROSITE" id="PS50893">
    <property type="entry name" value="ABC_TRANSPORTER_2"/>
    <property type="match status" value="2"/>
</dbReference>
<keyword evidence="11" id="KW-1185">Reference proteome</keyword>
<dbReference type="GO" id="GO:0055085">
    <property type="term" value="P:transmembrane transport"/>
    <property type="evidence" value="ECO:0007669"/>
    <property type="project" value="UniProtKB-ARBA"/>
</dbReference>
<dbReference type="InterPro" id="IPR027417">
    <property type="entry name" value="P-loop_NTPase"/>
</dbReference>
<accession>A0A4D7QGB7</accession>
<gene>
    <name evidence="10" type="ORF">E8L99_03500</name>
</gene>
<dbReference type="InterPro" id="IPR050388">
    <property type="entry name" value="ABC_Ni/Peptide_Import"/>
</dbReference>
<dbReference type="GO" id="GO:0016887">
    <property type="term" value="F:ATP hydrolysis activity"/>
    <property type="evidence" value="ECO:0007669"/>
    <property type="project" value="InterPro"/>
</dbReference>
<dbReference type="OrthoDB" id="9802264at2"/>
<dbReference type="Gene3D" id="3.40.50.300">
    <property type="entry name" value="P-loop containing nucleotide triphosphate hydrolases"/>
    <property type="match status" value="2"/>
</dbReference>
<dbReference type="NCBIfam" id="TIGR01727">
    <property type="entry name" value="oligo_HPY"/>
    <property type="match status" value="2"/>
</dbReference>
<dbReference type="SUPFAM" id="SSF52540">
    <property type="entry name" value="P-loop containing nucleoside triphosphate hydrolases"/>
    <property type="match status" value="2"/>
</dbReference>
<reference evidence="10 11" key="1">
    <citation type="submission" date="2019-04" db="EMBL/GenBank/DDBJ databases">
        <title>Phreatobacter aquaticus sp. nov.</title>
        <authorList>
            <person name="Choi A."/>
            <person name="Baek K."/>
        </authorList>
    </citation>
    <scope>NUCLEOTIDE SEQUENCE [LARGE SCALE GENOMIC DNA]</scope>
    <source>
        <strain evidence="10 11">NMCR1094</strain>
    </source>
</reference>